<keyword evidence="5" id="KW-0677">Repeat</keyword>
<dbReference type="InterPro" id="IPR051582">
    <property type="entry name" value="LRR_extensin-like_regulator"/>
</dbReference>
<keyword evidence="8" id="KW-0808">Transferase</keyword>
<evidence type="ECO:0000256" key="1">
    <source>
        <dbReference type="ARBA" id="ARBA00004613"/>
    </source>
</evidence>
<keyword evidence="2" id="KW-0964">Secreted</keyword>
<evidence type="ECO:0000256" key="7">
    <source>
        <dbReference type="SAM" id="MobiDB-lite"/>
    </source>
</evidence>
<dbReference type="FunFam" id="3.80.10.10:FF:000041">
    <property type="entry name" value="LRR receptor-like serine/threonine-protein kinase ERECTA"/>
    <property type="match status" value="1"/>
</dbReference>
<dbReference type="PANTHER" id="PTHR32093">
    <property type="entry name" value="LEUCINE-RICH REPEAT EXTENSIN-LIKE PROTEIN 3-RELATED"/>
    <property type="match status" value="1"/>
</dbReference>
<keyword evidence="8" id="KW-0675">Receptor</keyword>
<dbReference type="SUPFAM" id="SSF52058">
    <property type="entry name" value="L domain-like"/>
    <property type="match status" value="1"/>
</dbReference>
<evidence type="ECO:0000256" key="2">
    <source>
        <dbReference type="ARBA" id="ARBA00022525"/>
    </source>
</evidence>
<evidence type="ECO:0000313" key="8">
    <source>
        <dbReference type="EMBL" id="KAF5196398.1"/>
    </source>
</evidence>
<reference evidence="8 9" key="1">
    <citation type="submission" date="2020-06" db="EMBL/GenBank/DDBJ databases">
        <title>Transcriptomic and genomic resources for Thalictrum thalictroides and T. hernandezii: Facilitating candidate gene discovery in an emerging model plant lineage.</title>
        <authorList>
            <person name="Arias T."/>
            <person name="Riano-Pachon D.M."/>
            <person name="Di Stilio V.S."/>
        </authorList>
    </citation>
    <scope>NUCLEOTIDE SEQUENCE [LARGE SCALE GENOMIC DNA]</scope>
    <source>
        <strain evidence="9">cv. WT478/WT964</strain>
        <tissue evidence="8">Leaves</tissue>
    </source>
</reference>
<evidence type="ECO:0000256" key="5">
    <source>
        <dbReference type="ARBA" id="ARBA00022737"/>
    </source>
</evidence>
<evidence type="ECO:0000256" key="6">
    <source>
        <dbReference type="ARBA" id="ARBA00023180"/>
    </source>
</evidence>
<organism evidence="8 9">
    <name type="scientific">Thalictrum thalictroides</name>
    <name type="common">Rue-anemone</name>
    <name type="synonym">Anemone thalictroides</name>
    <dbReference type="NCBI Taxonomy" id="46969"/>
    <lineage>
        <taxon>Eukaryota</taxon>
        <taxon>Viridiplantae</taxon>
        <taxon>Streptophyta</taxon>
        <taxon>Embryophyta</taxon>
        <taxon>Tracheophyta</taxon>
        <taxon>Spermatophyta</taxon>
        <taxon>Magnoliopsida</taxon>
        <taxon>Ranunculales</taxon>
        <taxon>Ranunculaceae</taxon>
        <taxon>Thalictroideae</taxon>
        <taxon>Thalictrum</taxon>
    </lineage>
</organism>
<keyword evidence="3" id="KW-0433">Leucine-rich repeat</keyword>
<sequence>MKVIQKFKGTITSDPLGITKTWVGSDVCGNYKGFFCDTPPDNHSATAVASIDFNGFQLGAPTLQGFLDELPDLALFHANSNNFSGTIPDKILKLPYLYELDISNNKFSGAFPSVLLFPNNITFLDIRFNFFSGSVPSQIFSRQLDVLFINNNNFKAKLPANFGNTPVLFLSLANNKLTGQIPSSIGKASSLIEILFLNNQLSGCLPYEIGYLKGLTLFDVGNNRLTGPLPCSFACLDKLEQLNLAGNFFYGPVPEVVCALGNLENFTLSGNYFTEVGPICRNLISRGILNLKNNCVLDLPFQRSPIDCAMFFSRPRWCPFLQSYYTIPCKPSHSPRASTRQSKAPPLTHSSLIKHRL</sequence>
<dbReference type="OrthoDB" id="676979at2759"/>
<evidence type="ECO:0000256" key="4">
    <source>
        <dbReference type="ARBA" id="ARBA00022729"/>
    </source>
</evidence>
<dbReference type="AlphaFoldDB" id="A0A7J6WHM0"/>
<dbReference type="Proteomes" id="UP000554482">
    <property type="component" value="Unassembled WGS sequence"/>
</dbReference>
<keyword evidence="6" id="KW-0325">Glycoprotein</keyword>
<dbReference type="Gene3D" id="3.80.10.10">
    <property type="entry name" value="Ribonuclease Inhibitor"/>
    <property type="match status" value="2"/>
</dbReference>
<comment type="caution">
    <text evidence="8">The sequence shown here is derived from an EMBL/GenBank/DDBJ whole genome shotgun (WGS) entry which is preliminary data.</text>
</comment>
<keyword evidence="4" id="KW-0732">Signal</keyword>
<feature type="region of interest" description="Disordered" evidence="7">
    <location>
        <begin position="334"/>
        <end position="357"/>
    </location>
</feature>
<dbReference type="PANTHER" id="PTHR32093:SF128">
    <property type="entry name" value="LEUCINE-RICH REPEAT-CONTAINING N-TERMINAL PLANT-TYPE DOMAIN-CONTAINING PROTEIN"/>
    <property type="match status" value="1"/>
</dbReference>
<keyword evidence="9" id="KW-1185">Reference proteome</keyword>
<comment type="subcellular location">
    <subcellularLocation>
        <location evidence="1">Secreted</location>
    </subcellularLocation>
</comment>
<evidence type="ECO:0000313" key="9">
    <source>
        <dbReference type="Proteomes" id="UP000554482"/>
    </source>
</evidence>
<evidence type="ECO:0000256" key="3">
    <source>
        <dbReference type="ARBA" id="ARBA00022614"/>
    </source>
</evidence>
<keyword evidence="8" id="KW-0418">Kinase</keyword>
<name>A0A7J6WHM0_THATH</name>
<protein>
    <submittedName>
        <fullName evidence="8">Leucine-rich repeat receptor-like protein kinase pxl1</fullName>
    </submittedName>
</protein>
<accession>A0A7J6WHM0</accession>
<dbReference type="InterPro" id="IPR001611">
    <property type="entry name" value="Leu-rich_rpt"/>
</dbReference>
<dbReference type="Pfam" id="PF00560">
    <property type="entry name" value="LRR_1"/>
    <property type="match status" value="3"/>
</dbReference>
<gene>
    <name evidence="8" type="ORF">FRX31_014011</name>
</gene>
<proteinExistence type="predicted"/>
<dbReference type="EMBL" id="JABWDY010016044">
    <property type="protein sequence ID" value="KAF5196398.1"/>
    <property type="molecule type" value="Genomic_DNA"/>
</dbReference>
<dbReference type="GO" id="GO:0005576">
    <property type="term" value="C:extracellular region"/>
    <property type="evidence" value="ECO:0007669"/>
    <property type="project" value="UniProtKB-SubCell"/>
</dbReference>
<dbReference type="InterPro" id="IPR032675">
    <property type="entry name" value="LRR_dom_sf"/>
</dbReference>
<dbReference type="GO" id="GO:0016301">
    <property type="term" value="F:kinase activity"/>
    <property type="evidence" value="ECO:0007669"/>
    <property type="project" value="UniProtKB-KW"/>
</dbReference>